<dbReference type="GO" id="GO:0008757">
    <property type="term" value="F:S-adenosylmethionine-dependent methyltransferase activity"/>
    <property type="evidence" value="ECO:0007669"/>
    <property type="project" value="InterPro"/>
</dbReference>
<evidence type="ECO:0008006" key="4">
    <source>
        <dbReference type="Google" id="ProtNLM"/>
    </source>
</evidence>
<dbReference type="Gene3D" id="3.40.50.150">
    <property type="entry name" value="Vaccinia Virus protein VP39"/>
    <property type="match status" value="1"/>
</dbReference>
<dbReference type="Proteomes" id="UP001239795">
    <property type="component" value="Unassembled WGS sequence"/>
</dbReference>
<accession>A0AAI9UJR4</accession>
<keyword evidence="1" id="KW-0732">Signal</keyword>
<dbReference type="PANTHER" id="PTHR12303">
    <property type="entry name" value="CARNOSINE N-METHYLTRANSFERASE"/>
    <property type="match status" value="1"/>
</dbReference>
<feature type="chain" id="PRO_5042569620" description="Methyltransferase" evidence="1">
    <location>
        <begin position="26"/>
        <end position="481"/>
    </location>
</feature>
<dbReference type="AlphaFoldDB" id="A0AAI9UJR4"/>
<evidence type="ECO:0000256" key="1">
    <source>
        <dbReference type="SAM" id="SignalP"/>
    </source>
</evidence>
<keyword evidence="3" id="KW-1185">Reference proteome</keyword>
<dbReference type="EMBL" id="MLGG01000013">
    <property type="protein sequence ID" value="KAK1459762.1"/>
    <property type="molecule type" value="Genomic_DNA"/>
</dbReference>
<sequence>MRLSHAASWAAFSLAYGVLSVAAEADSVRNYADNGVVLDNELNAQEVLAAVRASPPPPGHGVVCHQAQARTNRTMQMPEESFVEIHEVTVTLEDIPDKPSPRHEQEKKNLLKRLSKSHGKWDTNHPRHRLLEALFGFSRYKARQMAELDRWKGLYKHVPKAQKAVLEKAVGYSKKFETAEKLLDVNQALCDEIVETALQFYGISRKELDDHAKAKDNAGQPADRVSTSQALKHFVRDWSTAGQGERDDAFPCILGTLDMLFPDRSKQGEIKVLLPGAGAGRLGHEISALGGFEVTSNEWSMFMNLAYRFLEAHSRPASQRFHPFVEGWSHHATTADMFREVSFPDRRVNASAMLLVEGDFSSAFKSDAGRYDVVVTHFFIDTARNVMSYFDTIHSVLKPGGYWVNFGPLMWGTGPFVQLSLDEVVVVAKSIGFEFYEINKECGDVTLAGEQVRGREAVYGFNEKALTKNAYAAQSWVARKV</sequence>
<dbReference type="Pfam" id="PF07942">
    <property type="entry name" value="CARME"/>
    <property type="match status" value="1"/>
</dbReference>
<reference evidence="2 3" key="1">
    <citation type="submission" date="2016-10" db="EMBL/GenBank/DDBJ databases">
        <title>The genome sequence of Colletotrichum fioriniae PJ7.</title>
        <authorList>
            <person name="Baroncelli R."/>
        </authorList>
    </citation>
    <scope>NUCLEOTIDE SEQUENCE [LARGE SCALE GENOMIC DNA]</scope>
    <source>
        <strain evidence="2">Col 31</strain>
    </source>
</reference>
<dbReference type="SMART" id="SM01296">
    <property type="entry name" value="N2227"/>
    <property type="match status" value="1"/>
</dbReference>
<dbReference type="CDD" id="cd02440">
    <property type="entry name" value="AdoMet_MTases"/>
    <property type="match status" value="1"/>
</dbReference>
<protein>
    <recommendedName>
        <fullName evidence="4">Methyltransferase</fullName>
    </recommendedName>
</protein>
<evidence type="ECO:0000313" key="2">
    <source>
        <dbReference type="EMBL" id="KAK1459762.1"/>
    </source>
</evidence>
<proteinExistence type="predicted"/>
<dbReference type="InterPro" id="IPR012901">
    <property type="entry name" value="CARME"/>
</dbReference>
<comment type="caution">
    <text evidence="2">The sequence shown here is derived from an EMBL/GenBank/DDBJ whole genome shotgun (WGS) entry which is preliminary data.</text>
</comment>
<evidence type="ECO:0000313" key="3">
    <source>
        <dbReference type="Proteomes" id="UP001239795"/>
    </source>
</evidence>
<dbReference type="PANTHER" id="PTHR12303:SF13">
    <property type="match status" value="1"/>
</dbReference>
<gene>
    <name evidence="2" type="ORF">CMEL01_02761</name>
</gene>
<dbReference type="SUPFAM" id="SSF53335">
    <property type="entry name" value="S-adenosyl-L-methionine-dependent methyltransferases"/>
    <property type="match status" value="1"/>
</dbReference>
<dbReference type="InterPro" id="IPR029063">
    <property type="entry name" value="SAM-dependent_MTases_sf"/>
</dbReference>
<organism evidence="2 3">
    <name type="scientific">Colletotrichum melonis</name>
    <dbReference type="NCBI Taxonomy" id="1209925"/>
    <lineage>
        <taxon>Eukaryota</taxon>
        <taxon>Fungi</taxon>
        <taxon>Dikarya</taxon>
        <taxon>Ascomycota</taxon>
        <taxon>Pezizomycotina</taxon>
        <taxon>Sordariomycetes</taxon>
        <taxon>Hypocreomycetidae</taxon>
        <taxon>Glomerellales</taxon>
        <taxon>Glomerellaceae</taxon>
        <taxon>Colletotrichum</taxon>
        <taxon>Colletotrichum acutatum species complex</taxon>
    </lineage>
</organism>
<feature type="signal peptide" evidence="1">
    <location>
        <begin position="1"/>
        <end position="25"/>
    </location>
</feature>
<name>A0AAI9UJR4_9PEZI</name>